<feature type="domain" description="C2H2-type" evidence="3">
    <location>
        <begin position="1655"/>
        <end position="1683"/>
    </location>
</feature>
<accession>A0ABR0Y4Q8</accession>
<dbReference type="Proteomes" id="UP001369086">
    <property type="component" value="Unassembled WGS sequence"/>
</dbReference>
<feature type="compositionally biased region" description="Polar residues" evidence="2">
    <location>
        <begin position="1263"/>
        <end position="1279"/>
    </location>
</feature>
<feature type="compositionally biased region" description="Polar residues" evidence="2">
    <location>
        <begin position="1367"/>
        <end position="1380"/>
    </location>
</feature>
<feature type="region of interest" description="Disordered" evidence="2">
    <location>
        <begin position="1311"/>
        <end position="1338"/>
    </location>
</feature>
<feature type="compositionally biased region" description="Polar residues" evidence="2">
    <location>
        <begin position="1316"/>
        <end position="1330"/>
    </location>
</feature>
<dbReference type="PROSITE" id="PS00028">
    <property type="entry name" value="ZINC_FINGER_C2H2_1"/>
    <property type="match status" value="2"/>
</dbReference>
<feature type="region of interest" description="Disordered" evidence="2">
    <location>
        <begin position="1362"/>
        <end position="1387"/>
    </location>
</feature>
<evidence type="ECO:0000256" key="1">
    <source>
        <dbReference type="PROSITE-ProRule" id="PRU00042"/>
    </source>
</evidence>
<evidence type="ECO:0000256" key="2">
    <source>
        <dbReference type="SAM" id="MobiDB-lite"/>
    </source>
</evidence>
<dbReference type="InterPro" id="IPR043472">
    <property type="entry name" value="Macro_dom-like"/>
</dbReference>
<feature type="region of interest" description="Disordered" evidence="2">
    <location>
        <begin position="1263"/>
        <end position="1295"/>
    </location>
</feature>
<dbReference type="SUPFAM" id="SSF52949">
    <property type="entry name" value="Macro domain-like"/>
    <property type="match status" value="1"/>
</dbReference>
<feature type="region of interest" description="Disordered" evidence="2">
    <location>
        <begin position="1167"/>
        <end position="1201"/>
    </location>
</feature>
<proteinExistence type="predicted"/>
<keyword evidence="1" id="KW-0863">Zinc-finger</keyword>
<keyword evidence="1" id="KW-0862">Zinc</keyword>
<dbReference type="SMART" id="SM00355">
    <property type="entry name" value="ZnF_C2H2"/>
    <property type="match status" value="2"/>
</dbReference>
<feature type="region of interest" description="Disordered" evidence="2">
    <location>
        <begin position="1444"/>
        <end position="1485"/>
    </location>
</feature>
<keyword evidence="1" id="KW-0479">Metal-binding</keyword>
<evidence type="ECO:0000313" key="5">
    <source>
        <dbReference type="Proteomes" id="UP001369086"/>
    </source>
</evidence>
<feature type="domain" description="C2H2-type" evidence="3">
    <location>
        <begin position="1799"/>
        <end position="1827"/>
    </location>
</feature>
<evidence type="ECO:0000259" key="3">
    <source>
        <dbReference type="PROSITE" id="PS50157"/>
    </source>
</evidence>
<dbReference type="Gene3D" id="3.40.220.10">
    <property type="entry name" value="Leucine Aminopeptidase, subunit E, domain 1"/>
    <property type="match status" value="1"/>
</dbReference>
<gene>
    <name evidence="4" type="ORF">HHUSO_G34635</name>
</gene>
<reference evidence="4 5" key="1">
    <citation type="submission" date="2021-05" db="EMBL/GenBank/DDBJ databases">
        <authorList>
            <person name="Zahm M."/>
            <person name="Klopp C."/>
            <person name="Cabau C."/>
            <person name="Kuhl H."/>
            <person name="Suciu R."/>
            <person name="Ciorpac M."/>
            <person name="Holostenco D."/>
            <person name="Gessner J."/>
            <person name="Wuertz S."/>
            <person name="Hohne C."/>
            <person name="Stock M."/>
            <person name="Gislard M."/>
            <person name="Lluch J."/>
            <person name="Milhes M."/>
            <person name="Lampietro C."/>
            <person name="Lopez Roques C."/>
            <person name="Donnadieu C."/>
            <person name="Du K."/>
            <person name="Schartl M."/>
            <person name="Guiguen Y."/>
        </authorList>
    </citation>
    <scope>NUCLEOTIDE SEQUENCE [LARGE SCALE GENOMIC DNA]</scope>
    <source>
        <strain evidence="4">Hh-F2</strain>
        <tissue evidence="4">Blood</tissue>
    </source>
</reference>
<feature type="region of interest" description="Disordered" evidence="2">
    <location>
        <begin position="1676"/>
        <end position="1716"/>
    </location>
</feature>
<name>A0ABR0Y4Q8_HUSHU</name>
<dbReference type="PROSITE" id="PS50157">
    <property type="entry name" value="ZINC_FINGER_C2H2_2"/>
    <property type="match status" value="2"/>
</dbReference>
<dbReference type="EMBL" id="JAHFZB010000048">
    <property type="protein sequence ID" value="KAK6467640.1"/>
    <property type="molecule type" value="Genomic_DNA"/>
</dbReference>
<dbReference type="InterPro" id="IPR013087">
    <property type="entry name" value="Znf_C2H2_type"/>
</dbReference>
<comment type="caution">
    <text evidence="4">The sequence shown here is derived from an EMBL/GenBank/DDBJ whole genome shotgun (WGS) entry which is preliminary data.</text>
</comment>
<protein>
    <recommendedName>
        <fullName evidence="3">C2H2-type domain-containing protein</fullName>
    </recommendedName>
</protein>
<feature type="compositionally biased region" description="Polar residues" evidence="2">
    <location>
        <begin position="1452"/>
        <end position="1462"/>
    </location>
</feature>
<keyword evidence="5" id="KW-1185">Reference proteome</keyword>
<sequence>MDGLSFYQKQFLQAVYPNQITSETDLPCLDGTEKLRNAKTPEDIKTDGTVLGELILEEEFTLSPKLWASRDWRAFKKVLLEKQNGIEARKRVDVFDIQLGDSGECKAMVVGYREAVLQVRREISEFLESQVPTKELVPFGVAKDRLLRLFNEKLNLEVVGLKYKRQKLGIEISGTKNNVARALEVIDRVTKRVSQTNHSRNAPIQIYRRFQTFEGMNIFICLGDDIESLQSESIIQEGASLGDLQLEVLDERPEVTLAAHKRLTGQGKLQSVITLHWGNSSTICESDSAALLESSITLALEYLESHGLQSVAMCCPLARGQCVPGEPEVLVSALEMFCRKRSFCISHPLSVFLVCHKESACKLERSLGLRWPLPPQSGLDVRERILTKLVCGDLEEHKSAVLVLAVTVSEETHNIQCSQFIPHTPSKALEAVLELQSVDLSLRSTLRRGEAVLVPCLVEGLLPCQYLYLVDIEEDLKDPAEVLRSLVDQCLRLCQGSLLSSVVFPVLDLFRFGVGVSQTVGWLEEGVRRFEREHPSPRMESVSLLLNLDPMDLHTVVNDIEGPSEIFGTCFTDDPYFIQYLKDAGEGLKEMTSKLLVAGLKIRLSQHTHGPCFLVTPNPSSHHTSEKWRRSLGDTYNTERRRYSVRYDQLSNWISKPSCASTLKEVGSIAVYGEGEVVVGLNEEVEELYQAMGFYQEAVKECCSKLWSPNTALMVFGALQEQLASQFPEVLASPSVDPMMSHSWFIFEGPREDVTLAMEFFHQETSDSLISVTINEKLLGYQSVFLGELDLEALTIELFQSRGISATLQHREASVVMYAQPIEETGRAINVLKEILQETGIRINQANLAATKDENWEDFLDEVYSRLNNGGQKKLNFYNLLNDNGDTDLVVLVGFRTEVQAAQRLISNYLHNKSQTRRTLTFRQEHLVQAGSQLLEIMEWETSINVKVEVRVAGGSRLEVTLCGSREQVKWAQPFIKKDLEALIQKTVRITEPGAVRFFQEETGTQLLKETGMREQSLILLREETAEGLPTTQNESPEREMRPEAAVLHQGEFFLLLLIGRLEGVESAAASVQSHFQSTQTLQCLRDPRLCELTPEQLQEVQSRLGVRLRLSEGALTIRGPQDHVTQAKTHIEWLLVEVVHQLSNYLSGYLTSCEILKKFEQWELQQSPNTQQEERMELEENELPESDQEEEEQQGDQREEKRAFSWLSSYLSGIFTSAKLLDAPPFPCSVSDCSSDASWTETEELKELEQSPGLQHNMNTELQETRAPSTTSQQGSQSIDKKQPSLPAAKPAYQLTDKNTVLSEKPLPTRVNETRAPSTASQQGSQYIEKNTHHPSLPTIEPAYQLTEKNTVLREKPLPTRVNETRAPSTASQQGSQFIDTKHPSPPTMGPAFMLTKNRTPSTASQQGSQYIEKKTHHPSHLTMEPAYQLTEKKTVLKEKPVSATVKKNRAPSTASQQGSQYIEKKTHHPSHLTMEPAYQLTEKNTVLREKPLPTRVNETRAPSTASQQGSQYIEENTHHPSLPTIEPAYQLTEKNTVLREKPLPTRVNETRAPSAASQQGSQYIEKNIHHPSLPTIEPAYQLTEKNTVLKEKPVSATVKENRAPSTASQQGSQYNQPINWLPNSGHALVPGFAVPSCSFSYTQPALKPAAQSSRCSVCDRHFDTKQGLSSHFTQMHTPEGRSTCPDCGKNSTKSGITRHKCQGKTGTGESKESRPLSCKRELKLSPDCQFNMNTEFGVISTQPQFQSNQSTDWDTLSYLNRDDAHLSGILAIAKDLDAAHWSSSFTQPALKPAVQSFRCSLCCRSFGSQQGLSLHHTLMHTSAGRATCPFCGKESTKSGITRHKCKGR</sequence>
<feature type="compositionally biased region" description="Acidic residues" evidence="2">
    <location>
        <begin position="1177"/>
        <end position="1195"/>
    </location>
</feature>
<dbReference type="Gene3D" id="3.30.160.60">
    <property type="entry name" value="Classic Zinc Finger"/>
    <property type="match status" value="1"/>
</dbReference>
<organism evidence="4 5">
    <name type="scientific">Huso huso</name>
    <name type="common">Beluga</name>
    <name type="synonym">Acipenser huso</name>
    <dbReference type="NCBI Taxonomy" id="61971"/>
    <lineage>
        <taxon>Eukaryota</taxon>
        <taxon>Metazoa</taxon>
        <taxon>Chordata</taxon>
        <taxon>Craniata</taxon>
        <taxon>Vertebrata</taxon>
        <taxon>Euteleostomi</taxon>
        <taxon>Actinopterygii</taxon>
        <taxon>Chondrostei</taxon>
        <taxon>Acipenseriformes</taxon>
        <taxon>Acipenseridae</taxon>
        <taxon>Huso</taxon>
    </lineage>
</organism>
<evidence type="ECO:0000313" key="4">
    <source>
        <dbReference type="EMBL" id="KAK6467640.1"/>
    </source>
</evidence>